<reference evidence="2" key="1">
    <citation type="journal article" date="2021" name="Syst. Appl. Microbiol.">
        <title>Roseomonas hellenica sp. nov., isolated from roots of wild-growing Alkanna tinctoria.</title>
        <authorList>
            <person name="Rat A."/>
            <person name="Naranjo H.D."/>
            <person name="Lebbe L."/>
            <person name="Cnockaert M."/>
            <person name="Krigas N."/>
            <person name="Grigoriadou K."/>
            <person name="Maloupa E."/>
            <person name="Willems A."/>
        </authorList>
    </citation>
    <scope>NUCLEOTIDE SEQUENCE [LARGE SCALE GENOMIC DNA]</scope>
    <source>
        <strain evidence="2">LMG 31523</strain>
    </source>
</reference>
<dbReference type="RefSeq" id="WP_211854969.1">
    <property type="nucleotide sequence ID" value="NZ_JAAGBB010000031.1"/>
</dbReference>
<gene>
    <name evidence="1" type="ORF">GXW71_22715</name>
</gene>
<keyword evidence="2" id="KW-1185">Reference proteome</keyword>
<accession>A0ABS5F3Q7</accession>
<dbReference type="Proteomes" id="UP001196870">
    <property type="component" value="Unassembled WGS sequence"/>
</dbReference>
<comment type="caution">
    <text evidence="1">The sequence shown here is derived from an EMBL/GenBank/DDBJ whole genome shotgun (WGS) entry which is preliminary data.</text>
</comment>
<sequence length="72" mass="8318">MPPRWQRWLPFDMEKPTVAELARTETREVLDSSWVFERAAADEGGGVIWRLVNGYVRVGYGARFHASQTRLP</sequence>
<proteinExistence type="predicted"/>
<evidence type="ECO:0000313" key="2">
    <source>
        <dbReference type="Proteomes" id="UP001196870"/>
    </source>
</evidence>
<organism evidence="1 2">
    <name type="scientific">Plastoroseomonas hellenica</name>
    <dbReference type="NCBI Taxonomy" id="2687306"/>
    <lineage>
        <taxon>Bacteria</taxon>
        <taxon>Pseudomonadati</taxon>
        <taxon>Pseudomonadota</taxon>
        <taxon>Alphaproteobacteria</taxon>
        <taxon>Acetobacterales</taxon>
        <taxon>Acetobacteraceae</taxon>
        <taxon>Plastoroseomonas</taxon>
    </lineage>
</organism>
<dbReference type="EMBL" id="JAAGBB010000031">
    <property type="protein sequence ID" value="MBR0667190.1"/>
    <property type="molecule type" value="Genomic_DNA"/>
</dbReference>
<evidence type="ECO:0000313" key="1">
    <source>
        <dbReference type="EMBL" id="MBR0667190.1"/>
    </source>
</evidence>
<protein>
    <submittedName>
        <fullName evidence="1">Uncharacterized protein</fullName>
    </submittedName>
</protein>
<name>A0ABS5F3Q7_9PROT</name>